<sequence>MKQIDHRKLGKKLGIFHISEKVGIGLPLWLPKGAIIRKLLMDYLENEQRVAGYDFVATPHLGRLELYKKSGHWDTYRKNMYQPIEIDKEKYILKPMNCPHHIAIYESSVRSYRDLPFRLAEYGTVYRYEQTGELMGLTRTRGFTIDDAHIFLAEDELESELKNVLLLTKKVFAKFDFYDFKVRVGLRGESEKYVGSDESWSKAEKAIKNVMQKSDLKFTEEKSEAAFYGPKLDFLVKDNLGREWQLGTIQVDYNLPERFDLKYTASDGKKQRPVMIHRAPFGSLERFIAILLEHFQGKLPVWLAPVQIAIIPVSEKFESDTKKLANELKPARVVVMNENNTVGKRVLNAKKQMIPYILVYGEKEKISGKFSLAGDKEMKNLTAKQIVEIMIKIIK</sequence>
<dbReference type="PROSITE" id="PS50862">
    <property type="entry name" value="AA_TRNA_LIGASE_II"/>
    <property type="match status" value="1"/>
</dbReference>
<dbReference type="InterPro" id="IPR006195">
    <property type="entry name" value="aa-tRNA-synth_II"/>
</dbReference>
<keyword evidence="6" id="KW-0862">Zinc</keyword>
<dbReference type="Gene3D" id="3.30.930.10">
    <property type="entry name" value="Bira Bifunctional Protein, Domain 2"/>
    <property type="match status" value="1"/>
</dbReference>
<dbReference type="EMBL" id="PEUM01000005">
    <property type="protein sequence ID" value="PIV25721.1"/>
    <property type="molecule type" value="Genomic_DNA"/>
</dbReference>
<keyword evidence="9" id="KW-0030">Aminoacyl-tRNA synthetase</keyword>
<evidence type="ECO:0000313" key="13">
    <source>
        <dbReference type="EMBL" id="PIV25721.1"/>
    </source>
</evidence>
<gene>
    <name evidence="13" type="primary">thrS</name>
    <name evidence="13" type="ORF">COS38_00205</name>
</gene>
<feature type="domain" description="Aminoacyl-transfer RNA synthetases class-II family profile" evidence="12">
    <location>
        <begin position="36"/>
        <end position="300"/>
    </location>
</feature>
<organism evidence="13 14">
    <name type="scientific">Candidatus Berkelbacteria bacterium CG03_land_8_20_14_0_80_40_36</name>
    <dbReference type="NCBI Taxonomy" id="1974509"/>
    <lineage>
        <taxon>Bacteria</taxon>
        <taxon>Candidatus Berkelbacteria</taxon>
    </lineage>
</organism>
<dbReference type="Pfam" id="PF03129">
    <property type="entry name" value="HGTP_anticodon"/>
    <property type="match status" value="1"/>
</dbReference>
<dbReference type="PRINTS" id="PR01047">
    <property type="entry name" value="TRNASYNTHTHR"/>
</dbReference>
<evidence type="ECO:0000256" key="5">
    <source>
        <dbReference type="ARBA" id="ARBA00022741"/>
    </source>
</evidence>
<dbReference type="GO" id="GO:0006435">
    <property type="term" value="P:threonyl-tRNA aminoacylation"/>
    <property type="evidence" value="ECO:0007669"/>
    <property type="project" value="UniProtKB-UniRule"/>
</dbReference>
<comment type="caution">
    <text evidence="13">The sequence shown here is derived from an EMBL/GenBank/DDBJ whole genome shotgun (WGS) entry which is preliminary data.</text>
</comment>
<dbReference type="Gene3D" id="3.40.50.800">
    <property type="entry name" value="Anticodon-binding domain"/>
    <property type="match status" value="1"/>
</dbReference>
<keyword evidence="5" id="KW-0547">Nucleotide-binding</keyword>
<evidence type="ECO:0000256" key="6">
    <source>
        <dbReference type="ARBA" id="ARBA00022833"/>
    </source>
</evidence>
<proteinExistence type="inferred from homology"/>
<evidence type="ECO:0000256" key="4">
    <source>
        <dbReference type="ARBA" id="ARBA00022723"/>
    </source>
</evidence>
<keyword evidence="3 13" id="KW-0436">Ligase</keyword>
<dbReference type="PANTHER" id="PTHR11451">
    <property type="entry name" value="THREONINE-TRNA LIGASE"/>
    <property type="match status" value="1"/>
</dbReference>
<keyword evidence="7" id="KW-0067">ATP-binding</keyword>
<evidence type="ECO:0000256" key="1">
    <source>
        <dbReference type="ARBA" id="ARBA00008226"/>
    </source>
</evidence>
<evidence type="ECO:0000313" key="14">
    <source>
        <dbReference type="Proteomes" id="UP000229966"/>
    </source>
</evidence>
<dbReference type="InterPro" id="IPR045864">
    <property type="entry name" value="aa-tRNA-synth_II/BPL/LPL"/>
</dbReference>
<dbReference type="InterPro" id="IPR033728">
    <property type="entry name" value="ThrRS_core"/>
</dbReference>
<dbReference type="Proteomes" id="UP000229966">
    <property type="component" value="Unassembled WGS sequence"/>
</dbReference>
<evidence type="ECO:0000256" key="7">
    <source>
        <dbReference type="ARBA" id="ARBA00022840"/>
    </source>
</evidence>
<dbReference type="Pfam" id="PF00587">
    <property type="entry name" value="tRNA-synt_2b"/>
    <property type="match status" value="1"/>
</dbReference>
<dbReference type="InterPro" id="IPR002314">
    <property type="entry name" value="aa-tRNA-synt_IIb"/>
</dbReference>
<dbReference type="SUPFAM" id="SSF52954">
    <property type="entry name" value="Class II aaRS ABD-related"/>
    <property type="match status" value="1"/>
</dbReference>
<dbReference type="GO" id="GO:0046872">
    <property type="term" value="F:metal ion binding"/>
    <property type="evidence" value="ECO:0007669"/>
    <property type="project" value="UniProtKB-KW"/>
</dbReference>
<dbReference type="CDD" id="cd00771">
    <property type="entry name" value="ThrRS_core"/>
    <property type="match status" value="1"/>
</dbReference>
<dbReference type="AlphaFoldDB" id="A0A2M7CJA3"/>
<keyword evidence="4" id="KW-0479">Metal-binding</keyword>
<evidence type="ECO:0000259" key="12">
    <source>
        <dbReference type="PROSITE" id="PS50862"/>
    </source>
</evidence>
<dbReference type="GO" id="GO:0005524">
    <property type="term" value="F:ATP binding"/>
    <property type="evidence" value="ECO:0007669"/>
    <property type="project" value="UniProtKB-KW"/>
</dbReference>
<evidence type="ECO:0000256" key="3">
    <source>
        <dbReference type="ARBA" id="ARBA00022598"/>
    </source>
</evidence>
<reference evidence="14" key="1">
    <citation type="submission" date="2017-09" db="EMBL/GenBank/DDBJ databases">
        <title>Depth-based differentiation of microbial function through sediment-hosted aquifers and enrichment of novel symbionts in the deep terrestrial subsurface.</title>
        <authorList>
            <person name="Probst A.J."/>
            <person name="Ladd B."/>
            <person name="Jarett J.K."/>
            <person name="Geller-Mcgrath D.E."/>
            <person name="Sieber C.M.K."/>
            <person name="Emerson J.B."/>
            <person name="Anantharaman K."/>
            <person name="Thomas B.C."/>
            <person name="Malmstrom R."/>
            <person name="Stieglmeier M."/>
            <person name="Klingl A."/>
            <person name="Woyke T."/>
            <person name="Ryan C.M."/>
            <person name="Banfield J.F."/>
        </authorList>
    </citation>
    <scope>NUCLEOTIDE SEQUENCE [LARGE SCALE GENOMIC DNA]</scope>
</reference>
<dbReference type="PANTHER" id="PTHR11451:SF44">
    <property type="entry name" value="THREONINE--TRNA LIGASE, CHLOROPLASTIC_MITOCHONDRIAL 2"/>
    <property type="match status" value="1"/>
</dbReference>
<comment type="catalytic activity">
    <reaction evidence="10">
        <text>tRNA(Thr) + L-threonine + ATP = L-threonyl-tRNA(Thr) + AMP + diphosphate + H(+)</text>
        <dbReference type="Rhea" id="RHEA:24624"/>
        <dbReference type="Rhea" id="RHEA-COMP:9670"/>
        <dbReference type="Rhea" id="RHEA-COMP:9704"/>
        <dbReference type="ChEBI" id="CHEBI:15378"/>
        <dbReference type="ChEBI" id="CHEBI:30616"/>
        <dbReference type="ChEBI" id="CHEBI:33019"/>
        <dbReference type="ChEBI" id="CHEBI:57926"/>
        <dbReference type="ChEBI" id="CHEBI:78442"/>
        <dbReference type="ChEBI" id="CHEBI:78534"/>
        <dbReference type="ChEBI" id="CHEBI:456215"/>
        <dbReference type="EC" id="6.1.1.3"/>
    </reaction>
</comment>
<evidence type="ECO:0000256" key="8">
    <source>
        <dbReference type="ARBA" id="ARBA00022917"/>
    </source>
</evidence>
<dbReference type="InterPro" id="IPR036621">
    <property type="entry name" value="Anticodon-bd_dom_sf"/>
</dbReference>
<keyword evidence="8" id="KW-0648">Protein biosynthesis</keyword>
<dbReference type="GO" id="GO:0005737">
    <property type="term" value="C:cytoplasm"/>
    <property type="evidence" value="ECO:0007669"/>
    <property type="project" value="UniProtKB-UniRule"/>
</dbReference>
<dbReference type="InterPro" id="IPR002320">
    <property type="entry name" value="Thr-tRNA-ligase_IIa"/>
</dbReference>
<dbReference type="FunFam" id="3.30.930.10:FF:000002">
    <property type="entry name" value="Threonine--tRNA ligase"/>
    <property type="match status" value="1"/>
</dbReference>
<evidence type="ECO:0000256" key="2">
    <source>
        <dbReference type="ARBA" id="ARBA00013163"/>
    </source>
</evidence>
<evidence type="ECO:0000256" key="10">
    <source>
        <dbReference type="ARBA" id="ARBA00049515"/>
    </source>
</evidence>
<evidence type="ECO:0000256" key="11">
    <source>
        <dbReference type="NCBIfam" id="TIGR00418"/>
    </source>
</evidence>
<dbReference type="GO" id="GO:0004829">
    <property type="term" value="F:threonine-tRNA ligase activity"/>
    <property type="evidence" value="ECO:0007669"/>
    <property type="project" value="UniProtKB-UniRule"/>
</dbReference>
<accession>A0A2M7CJA3</accession>
<protein>
    <recommendedName>
        <fullName evidence="2 11">Threonine--tRNA ligase</fullName>
        <ecNumber evidence="2 11">6.1.1.3</ecNumber>
    </recommendedName>
</protein>
<dbReference type="NCBIfam" id="TIGR00418">
    <property type="entry name" value="thrS"/>
    <property type="match status" value="1"/>
</dbReference>
<comment type="similarity">
    <text evidence="1">Belongs to the class-II aminoacyl-tRNA synthetase family.</text>
</comment>
<dbReference type="EC" id="6.1.1.3" evidence="2 11"/>
<evidence type="ECO:0000256" key="9">
    <source>
        <dbReference type="ARBA" id="ARBA00023146"/>
    </source>
</evidence>
<name>A0A2M7CJA3_9BACT</name>
<dbReference type="SUPFAM" id="SSF55681">
    <property type="entry name" value="Class II aaRS and biotin synthetases"/>
    <property type="match status" value="1"/>
</dbReference>
<dbReference type="InterPro" id="IPR004154">
    <property type="entry name" value="Anticodon-bd"/>
</dbReference>